<keyword evidence="8" id="KW-1185">Reference proteome</keyword>
<keyword evidence="5 6" id="KW-0472">Membrane</keyword>
<dbReference type="Proteomes" id="UP001597018">
    <property type="component" value="Unassembled WGS sequence"/>
</dbReference>
<protein>
    <submittedName>
        <fullName evidence="7">MFS transporter</fullName>
    </submittedName>
</protein>
<keyword evidence="2" id="KW-1003">Cell membrane</keyword>
<dbReference type="PANTHER" id="PTHR23513:SF6">
    <property type="entry name" value="MAJOR FACILITATOR SUPERFAMILY ASSOCIATED DOMAIN-CONTAINING PROTEIN"/>
    <property type="match status" value="1"/>
</dbReference>
<dbReference type="Gene3D" id="1.20.1250.20">
    <property type="entry name" value="MFS general substrate transporter like domains"/>
    <property type="match status" value="1"/>
</dbReference>
<dbReference type="EMBL" id="JBHTIW010000019">
    <property type="protein sequence ID" value="MFD0922191.1"/>
    <property type="molecule type" value="Genomic_DNA"/>
</dbReference>
<feature type="transmembrane region" description="Helical" evidence="6">
    <location>
        <begin position="311"/>
        <end position="331"/>
    </location>
</feature>
<evidence type="ECO:0000256" key="3">
    <source>
        <dbReference type="ARBA" id="ARBA00022692"/>
    </source>
</evidence>
<reference evidence="8" key="1">
    <citation type="journal article" date="2019" name="Int. J. Syst. Evol. Microbiol.">
        <title>The Global Catalogue of Microorganisms (GCM) 10K type strain sequencing project: providing services to taxonomists for standard genome sequencing and annotation.</title>
        <authorList>
            <consortium name="The Broad Institute Genomics Platform"/>
            <consortium name="The Broad Institute Genome Sequencing Center for Infectious Disease"/>
            <person name="Wu L."/>
            <person name="Ma J."/>
        </authorList>
    </citation>
    <scope>NUCLEOTIDE SEQUENCE [LARGE SCALE GENOMIC DNA]</scope>
    <source>
        <strain evidence="8">CCUG 56401</strain>
    </source>
</reference>
<comment type="caution">
    <text evidence="7">The sequence shown here is derived from an EMBL/GenBank/DDBJ whole genome shotgun (WGS) entry which is preliminary data.</text>
</comment>
<accession>A0ABW3FUI0</accession>
<feature type="transmembrane region" description="Helical" evidence="6">
    <location>
        <begin position="48"/>
        <end position="71"/>
    </location>
</feature>
<dbReference type="InterPro" id="IPR036259">
    <property type="entry name" value="MFS_trans_sf"/>
</dbReference>
<evidence type="ECO:0000256" key="6">
    <source>
        <dbReference type="SAM" id="Phobius"/>
    </source>
</evidence>
<evidence type="ECO:0000256" key="2">
    <source>
        <dbReference type="ARBA" id="ARBA00022475"/>
    </source>
</evidence>
<dbReference type="Pfam" id="PF07690">
    <property type="entry name" value="MFS_1"/>
    <property type="match status" value="1"/>
</dbReference>
<evidence type="ECO:0000313" key="7">
    <source>
        <dbReference type="EMBL" id="MFD0922191.1"/>
    </source>
</evidence>
<dbReference type="PANTHER" id="PTHR23513">
    <property type="entry name" value="INTEGRAL MEMBRANE EFFLUX PROTEIN-RELATED"/>
    <property type="match status" value="1"/>
</dbReference>
<dbReference type="CDD" id="cd06173">
    <property type="entry name" value="MFS_MefA_like"/>
    <property type="match status" value="1"/>
</dbReference>
<feature type="transmembrane region" description="Helical" evidence="6">
    <location>
        <begin position="351"/>
        <end position="370"/>
    </location>
</feature>
<proteinExistence type="predicted"/>
<feature type="transmembrane region" description="Helical" evidence="6">
    <location>
        <begin position="253"/>
        <end position="275"/>
    </location>
</feature>
<feature type="transmembrane region" description="Helical" evidence="6">
    <location>
        <begin position="174"/>
        <end position="195"/>
    </location>
</feature>
<evidence type="ECO:0000256" key="1">
    <source>
        <dbReference type="ARBA" id="ARBA00004651"/>
    </source>
</evidence>
<keyword evidence="3 6" id="KW-0812">Transmembrane</keyword>
<evidence type="ECO:0000256" key="5">
    <source>
        <dbReference type="ARBA" id="ARBA00023136"/>
    </source>
</evidence>
<evidence type="ECO:0000313" key="8">
    <source>
        <dbReference type="Proteomes" id="UP001597018"/>
    </source>
</evidence>
<name>A0ABW3FUI0_9PSEU</name>
<dbReference type="RefSeq" id="WP_345600043.1">
    <property type="nucleotide sequence ID" value="NZ_BAABLT010000004.1"/>
</dbReference>
<sequence length="398" mass="40134">MTGDVGRGVRSRSFRALLVAWAVTSVGDGVRAAALPLYTAVSTRDAVAVSAVAVAEVLPWLLVALPAGALVDRWRPRSALISAHAFRCAVTLVLALLASAGAAGLPALLVCAFLLSSAETFADSAAQTVLVALAGPEDLERANGRFVSIETLGVEIAGPLAAAALFAWEPALCFAANALSFGAAACCVAGVPNAAERSSERGRLGAEVLAGLRFLTRNPALRTVVGVVGLTALLTSAVNTVAVLYAVEELRMPAAAVPTLLVCTAIGTVLATPAASRLARRFGGGRVMIGALLVLAAGIALLGGVRVPAAAWPAYFVMGLGAGTWNVLSAANRQRLTPRAMMGRVTSAHRVLAWGLMPLGAGLAGPVAALTSLGGVILGAAVLVAVVVVLAAPRLRGL</sequence>
<organism evidence="7 8">
    <name type="scientific">Saccharopolyspora rosea</name>
    <dbReference type="NCBI Taxonomy" id="524884"/>
    <lineage>
        <taxon>Bacteria</taxon>
        <taxon>Bacillati</taxon>
        <taxon>Actinomycetota</taxon>
        <taxon>Actinomycetes</taxon>
        <taxon>Pseudonocardiales</taxon>
        <taxon>Pseudonocardiaceae</taxon>
        <taxon>Saccharopolyspora</taxon>
    </lineage>
</organism>
<gene>
    <name evidence="7" type="ORF">ACFQ16_20805</name>
</gene>
<feature type="transmembrane region" description="Helical" evidence="6">
    <location>
        <begin position="376"/>
        <end position="395"/>
    </location>
</feature>
<evidence type="ECO:0000256" key="4">
    <source>
        <dbReference type="ARBA" id="ARBA00022989"/>
    </source>
</evidence>
<dbReference type="InterPro" id="IPR011701">
    <property type="entry name" value="MFS"/>
</dbReference>
<keyword evidence="4 6" id="KW-1133">Transmembrane helix</keyword>
<feature type="transmembrane region" description="Helical" evidence="6">
    <location>
        <begin position="92"/>
        <end position="115"/>
    </location>
</feature>
<dbReference type="SUPFAM" id="SSF103473">
    <property type="entry name" value="MFS general substrate transporter"/>
    <property type="match status" value="1"/>
</dbReference>
<feature type="transmembrane region" description="Helical" evidence="6">
    <location>
        <begin position="223"/>
        <end position="247"/>
    </location>
</feature>
<feature type="transmembrane region" description="Helical" evidence="6">
    <location>
        <begin position="287"/>
        <end position="305"/>
    </location>
</feature>
<comment type="subcellular location">
    <subcellularLocation>
        <location evidence="1">Cell membrane</location>
        <topology evidence="1">Multi-pass membrane protein</topology>
    </subcellularLocation>
</comment>